<dbReference type="RefSeq" id="WP_194452575.1">
    <property type="nucleotide sequence ID" value="NZ_CP063849.1"/>
</dbReference>
<dbReference type="PROSITE" id="PS50075">
    <property type="entry name" value="CARRIER"/>
    <property type="match status" value="1"/>
</dbReference>
<reference evidence="4 5" key="1">
    <citation type="submission" date="2020-10" db="EMBL/GenBank/DDBJ databases">
        <title>Complete genome sequence of Paludibaculum fermentans P105T, a facultatively anaerobic acidobacterium capable of dissimilatory Fe(III) reduction.</title>
        <authorList>
            <person name="Dedysh S.N."/>
            <person name="Beletsky A.V."/>
            <person name="Kulichevskaya I.S."/>
            <person name="Mardanov A.V."/>
            <person name="Ravin N.V."/>
        </authorList>
    </citation>
    <scope>NUCLEOTIDE SEQUENCE [LARGE SCALE GENOMIC DNA]</scope>
    <source>
        <strain evidence="4 5">P105</strain>
    </source>
</reference>
<dbReference type="AlphaFoldDB" id="A0A7S7NW52"/>
<accession>A0A7S7NW52</accession>
<evidence type="ECO:0000256" key="2">
    <source>
        <dbReference type="ARBA" id="ARBA00022598"/>
    </source>
</evidence>
<dbReference type="Gene3D" id="3.40.50.12780">
    <property type="entry name" value="N-terminal domain of ligase-like"/>
    <property type="match status" value="1"/>
</dbReference>
<dbReference type="Pfam" id="PF13193">
    <property type="entry name" value="AMP-binding_C"/>
    <property type="match status" value="1"/>
</dbReference>
<keyword evidence="2" id="KW-0436">Ligase</keyword>
<protein>
    <submittedName>
        <fullName evidence="4">AMP-binding protein</fullName>
    </submittedName>
</protein>
<dbReference type="Pfam" id="PF00975">
    <property type="entry name" value="Thioesterase"/>
    <property type="match status" value="1"/>
</dbReference>
<dbReference type="PANTHER" id="PTHR43201">
    <property type="entry name" value="ACYL-COA SYNTHETASE"/>
    <property type="match status" value="1"/>
</dbReference>
<dbReference type="Proteomes" id="UP000593892">
    <property type="component" value="Chromosome"/>
</dbReference>
<dbReference type="SUPFAM" id="SSF53474">
    <property type="entry name" value="alpha/beta-Hydrolases"/>
    <property type="match status" value="1"/>
</dbReference>
<dbReference type="InterPro" id="IPR000873">
    <property type="entry name" value="AMP-dep_synth/lig_dom"/>
</dbReference>
<dbReference type="InterPro" id="IPR042099">
    <property type="entry name" value="ANL_N_sf"/>
</dbReference>
<feature type="domain" description="Carrier" evidence="3">
    <location>
        <begin position="492"/>
        <end position="570"/>
    </location>
</feature>
<dbReference type="SUPFAM" id="SSF56801">
    <property type="entry name" value="Acetyl-CoA synthetase-like"/>
    <property type="match status" value="1"/>
</dbReference>
<organism evidence="4 5">
    <name type="scientific">Paludibaculum fermentans</name>
    <dbReference type="NCBI Taxonomy" id="1473598"/>
    <lineage>
        <taxon>Bacteria</taxon>
        <taxon>Pseudomonadati</taxon>
        <taxon>Acidobacteriota</taxon>
        <taxon>Terriglobia</taxon>
        <taxon>Bryobacterales</taxon>
        <taxon>Bryobacteraceae</taxon>
        <taxon>Paludibaculum</taxon>
    </lineage>
</organism>
<comment type="similarity">
    <text evidence="1">Belongs to the ATP-dependent AMP-binding enzyme family.</text>
</comment>
<dbReference type="SUPFAM" id="SSF47336">
    <property type="entry name" value="ACP-like"/>
    <property type="match status" value="1"/>
</dbReference>
<keyword evidence="5" id="KW-1185">Reference proteome</keyword>
<name>A0A7S7NW52_PALFE</name>
<dbReference type="PANTHER" id="PTHR43201:SF5">
    <property type="entry name" value="MEDIUM-CHAIN ACYL-COA LIGASE ACSF2, MITOCHONDRIAL"/>
    <property type="match status" value="1"/>
</dbReference>
<dbReference type="InterPro" id="IPR036736">
    <property type="entry name" value="ACP-like_sf"/>
</dbReference>
<evidence type="ECO:0000259" key="3">
    <source>
        <dbReference type="PROSITE" id="PS50075"/>
    </source>
</evidence>
<evidence type="ECO:0000256" key="1">
    <source>
        <dbReference type="ARBA" id="ARBA00006432"/>
    </source>
</evidence>
<dbReference type="Gene3D" id="3.30.300.30">
    <property type="match status" value="1"/>
</dbReference>
<dbReference type="Pfam" id="PF00550">
    <property type="entry name" value="PP-binding"/>
    <property type="match status" value="1"/>
</dbReference>
<dbReference type="GO" id="GO:0006631">
    <property type="term" value="P:fatty acid metabolic process"/>
    <property type="evidence" value="ECO:0007669"/>
    <property type="project" value="TreeGrafter"/>
</dbReference>
<dbReference type="KEGG" id="pfer:IRI77_13515"/>
<dbReference type="GO" id="GO:0031956">
    <property type="term" value="F:medium-chain fatty acid-CoA ligase activity"/>
    <property type="evidence" value="ECO:0007669"/>
    <property type="project" value="TreeGrafter"/>
</dbReference>
<sequence length="848" mass="91783">MGILDELTRWAAASPETPALLSPGRDPVSRAELVAATRTIAKYLADAGVKHGDVVAMVLPDGVDLVLAFAGITSVAACAPLNPASSRAEFEFSLGELRPRALVVDSRDSAAAAVAAVMGLRVIEFPELPAVDARVPALDSPGSSDVAVVIFTSATTDRAKGVPLTHGNLAAMLASTQRALALSENDRFLSMMPLFHLQGLISTLSQLLAGGSIVFLGGLEAGRLGACIREYLPTWYTAGPALHGAILSAGSVEAGRLRFVRSIGARMAPQLMADVEKALGVPVLEGYGLTETGLVTSNACPPGQRKPGSVGRSCGPEVAILGSDGTWLGPQQEGEIAVRGPSVMRGYREDEAATRRAFQDGWFLTGDLGHLDEEGFLYVTGRIKEMINRGGEKVLPAEVEDVLLAHPSVKKAAAFGRPHPTLGEDVAAAVVLHKGARANEWELRSHAAGHLTAFKVPRRIFFVEAIPVGATGKVRRADLARDLSTRIAHHQAPRSSLERSIAGIWRKVLNVERVGVHDDFFDLGGDSFAVTLMMAELEAEFGPAATALDTSTFFETPEIATLASLLEGETAAPFRKQNVLRQPLLALQRHGGRTPFYCVPGADENPYYFRELAQEHGEEQPFYIVRDPRPMEDRSAYTVEEMAARFVDQIRAVQVDGPYLLGGHCFGGIVAYEMARQLVAQGHRVDRLVLFETPAPGYPKVLRHWKGYGRQAMAVLKGERQVGFQELQSHARVLLGLCRKRAFSMGRRVAVLAPLAHSSARDEHPNWKAGREYRLKPLHCDVLQLVSAEEEHSTTVLDDPLTAWREFVRGKFEVAATSGKADRIFRQPHVRVLARRMRAALDGVLVHP</sequence>
<dbReference type="InterPro" id="IPR045851">
    <property type="entry name" value="AMP-bd_C_sf"/>
</dbReference>
<proteinExistence type="inferred from homology"/>
<gene>
    <name evidence="4" type="ORF">IRI77_13515</name>
</gene>
<dbReference type="InterPro" id="IPR009081">
    <property type="entry name" value="PP-bd_ACP"/>
</dbReference>
<dbReference type="Gene3D" id="1.10.1200.10">
    <property type="entry name" value="ACP-like"/>
    <property type="match status" value="1"/>
</dbReference>
<evidence type="ECO:0000313" key="4">
    <source>
        <dbReference type="EMBL" id="QOY90918.1"/>
    </source>
</evidence>
<evidence type="ECO:0000313" key="5">
    <source>
        <dbReference type="Proteomes" id="UP000593892"/>
    </source>
</evidence>
<dbReference type="Gene3D" id="3.40.50.1820">
    <property type="entry name" value="alpha/beta hydrolase"/>
    <property type="match status" value="1"/>
</dbReference>
<dbReference type="EMBL" id="CP063849">
    <property type="protein sequence ID" value="QOY90918.1"/>
    <property type="molecule type" value="Genomic_DNA"/>
</dbReference>
<dbReference type="InterPro" id="IPR029058">
    <property type="entry name" value="AB_hydrolase_fold"/>
</dbReference>
<dbReference type="InterPro" id="IPR025110">
    <property type="entry name" value="AMP-bd_C"/>
</dbReference>
<dbReference type="InterPro" id="IPR001031">
    <property type="entry name" value="Thioesterase"/>
</dbReference>
<dbReference type="Pfam" id="PF00501">
    <property type="entry name" value="AMP-binding"/>
    <property type="match status" value="1"/>
</dbReference>